<evidence type="ECO:0000313" key="3">
    <source>
        <dbReference type="EMBL" id="UQS23743.1"/>
    </source>
</evidence>
<keyword evidence="4" id="KW-1185">Reference proteome</keyword>
<dbReference type="PANTHER" id="PTHR30349">
    <property type="entry name" value="PHAGE INTEGRASE-RELATED"/>
    <property type="match status" value="1"/>
</dbReference>
<proteinExistence type="predicted"/>
<organism evidence="3 4">
    <name type="scientific">Amycolatopsis thermalba</name>
    <dbReference type="NCBI Taxonomy" id="944492"/>
    <lineage>
        <taxon>Bacteria</taxon>
        <taxon>Bacillati</taxon>
        <taxon>Actinomycetota</taxon>
        <taxon>Actinomycetes</taxon>
        <taxon>Pseudonocardiales</taxon>
        <taxon>Pseudonocardiaceae</taxon>
        <taxon>Amycolatopsis</taxon>
    </lineage>
</organism>
<dbReference type="InterPro" id="IPR011010">
    <property type="entry name" value="DNA_brk_join_enz"/>
</dbReference>
<dbReference type="InterPro" id="IPR002104">
    <property type="entry name" value="Integrase_catalytic"/>
</dbReference>
<gene>
    <name evidence="3" type="ORF">L1857_13350</name>
</gene>
<dbReference type="CDD" id="cd00397">
    <property type="entry name" value="DNA_BRE_C"/>
    <property type="match status" value="1"/>
</dbReference>
<sequence>MRTSGRHRREHLAWELLVALGPLAGEPPTLRAVWTAKGNSRQHDPAGILARYGLPPSPVRDVLIDYLTEVRPGLDYGSWLRYAHTLGRAFWWEILQTNPDQQDLRLAPEVVTEWRRRIKLTATGQPRRDVHSLLFRVRGFYRDLQRRALDEPARWGVWAAPSPVRDTDVRALRKAKRHQQARTQQRTRVLTPLLPKLVATATARRDWSVRLLAAAGGTGHDEQVVVDGVTYVRHDPPPLYLRQRRSRIWLRGPDGTHLDVTALEADCFWAWALIETLRLTGCRIEEAMELTQLSLRHYTPPTTGTVVPLLHIVPSKLDIERLIPMAPELVTVLLTIVRRVRGTDGRIPLSIRYDTQDRVHGAPLPHLFSRPVGARQEVLSGSCIRTILNVTAEAAGLEDNGEPVRFTPHDFRRLFTTELVGAGLPLHIAATLLGHLDLDTTRGYTAVFPADVSPPTGR</sequence>
<evidence type="ECO:0000256" key="1">
    <source>
        <dbReference type="ARBA" id="ARBA00023172"/>
    </source>
</evidence>
<reference evidence="3" key="1">
    <citation type="submission" date="2022-01" db="EMBL/GenBank/DDBJ databases">
        <title>PSI-footprinting approach for the identification of protein synthesis inhibitor producers.</title>
        <authorList>
            <person name="Handel F."/>
            <person name="Kulik A."/>
            <person name="Wex K.W."/>
            <person name="Berscheid A."/>
            <person name="Saur J.S."/>
            <person name="Winkler A."/>
            <person name="Wibberg D."/>
            <person name="Kalinowski J."/>
            <person name="Broetz-Oesterhelt H."/>
            <person name="Mast Y."/>
        </authorList>
    </citation>
    <scope>NUCLEOTIDE SEQUENCE</scope>
    <source>
        <strain evidence="3">KNN 49.3e</strain>
    </source>
</reference>
<keyword evidence="1" id="KW-0233">DNA recombination</keyword>
<name>A0ABY4NUM8_9PSEU</name>
<dbReference type="InterPro" id="IPR013762">
    <property type="entry name" value="Integrase-like_cat_sf"/>
</dbReference>
<dbReference type="SUPFAM" id="SSF56349">
    <property type="entry name" value="DNA breaking-rejoining enzymes"/>
    <property type="match status" value="1"/>
</dbReference>
<dbReference type="PANTHER" id="PTHR30349:SF64">
    <property type="entry name" value="PROPHAGE INTEGRASE INTD-RELATED"/>
    <property type="match status" value="1"/>
</dbReference>
<evidence type="ECO:0000259" key="2">
    <source>
        <dbReference type="PROSITE" id="PS51898"/>
    </source>
</evidence>
<dbReference type="PROSITE" id="PS51898">
    <property type="entry name" value="TYR_RECOMBINASE"/>
    <property type="match status" value="1"/>
</dbReference>
<accession>A0ABY4NUM8</accession>
<dbReference type="InterPro" id="IPR050090">
    <property type="entry name" value="Tyrosine_recombinase_XerCD"/>
</dbReference>
<dbReference type="Gene3D" id="1.10.443.10">
    <property type="entry name" value="Intergrase catalytic core"/>
    <property type="match status" value="1"/>
</dbReference>
<dbReference type="Proteomes" id="UP000830158">
    <property type="component" value="Chromosome"/>
</dbReference>
<dbReference type="EMBL" id="CP091196">
    <property type="protein sequence ID" value="UQS23743.1"/>
    <property type="molecule type" value="Genomic_DNA"/>
</dbReference>
<protein>
    <submittedName>
        <fullName evidence="3">Site-specific integrase</fullName>
    </submittedName>
</protein>
<evidence type="ECO:0000313" key="4">
    <source>
        <dbReference type="Proteomes" id="UP000830158"/>
    </source>
</evidence>
<dbReference type="RefSeq" id="WP_205413361.1">
    <property type="nucleotide sequence ID" value="NZ_CP091196.1"/>
</dbReference>
<feature type="domain" description="Tyr recombinase" evidence="2">
    <location>
        <begin position="234"/>
        <end position="457"/>
    </location>
</feature>
<dbReference type="Pfam" id="PF00589">
    <property type="entry name" value="Phage_integrase"/>
    <property type="match status" value="1"/>
</dbReference>